<accession>A0A1G7BZC1</accession>
<dbReference type="Pfam" id="PF00271">
    <property type="entry name" value="Helicase_C"/>
    <property type="match status" value="1"/>
</dbReference>
<dbReference type="PANTHER" id="PTHR47959">
    <property type="entry name" value="ATP-DEPENDENT RNA HELICASE RHLE-RELATED"/>
    <property type="match status" value="1"/>
</dbReference>
<dbReference type="InterPro" id="IPR050079">
    <property type="entry name" value="DEAD_box_RNA_helicase"/>
</dbReference>
<dbReference type="InterPro" id="IPR000629">
    <property type="entry name" value="RNA-helicase_DEAD-box_CS"/>
</dbReference>
<evidence type="ECO:0000259" key="10">
    <source>
        <dbReference type="PROSITE" id="PS51194"/>
    </source>
</evidence>
<dbReference type="InterPro" id="IPR027417">
    <property type="entry name" value="P-loop_NTPase"/>
</dbReference>
<dbReference type="InterPro" id="IPR011545">
    <property type="entry name" value="DEAD/DEAH_box_helicase_dom"/>
</dbReference>
<keyword evidence="1 7" id="KW-0547">Nucleotide-binding</keyword>
<dbReference type="GO" id="GO:0005829">
    <property type="term" value="C:cytosol"/>
    <property type="evidence" value="ECO:0007669"/>
    <property type="project" value="TreeGrafter"/>
</dbReference>
<dbReference type="PANTHER" id="PTHR47959:SF13">
    <property type="entry name" value="ATP-DEPENDENT RNA HELICASE RHLE"/>
    <property type="match status" value="1"/>
</dbReference>
<dbReference type="SMART" id="SM00490">
    <property type="entry name" value="HELICc"/>
    <property type="match status" value="1"/>
</dbReference>
<dbReference type="SUPFAM" id="SSF52540">
    <property type="entry name" value="P-loop containing nucleoside triphosphate hydrolases"/>
    <property type="match status" value="1"/>
</dbReference>
<reference evidence="12 13" key="1">
    <citation type="submission" date="2016-10" db="EMBL/GenBank/DDBJ databases">
        <authorList>
            <person name="de Groot N.N."/>
        </authorList>
    </citation>
    <scope>NUCLEOTIDE SEQUENCE [LARGE SCALE GENOMIC DNA]</scope>
    <source>
        <strain evidence="12 13">DSM 16619</strain>
    </source>
</reference>
<feature type="compositionally biased region" description="Polar residues" evidence="8">
    <location>
        <begin position="7"/>
        <end position="22"/>
    </location>
</feature>
<dbReference type="InterPro" id="IPR001650">
    <property type="entry name" value="Helicase_C-like"/>
</dbReference>
<evidence type="ECO:0000256" key="5">
    <source>
        <dbReference type="ARBA" id="ARBA00038437"/>
    </source>
</evidence>
<proteinExistence type="inferred from homology"/>
<dbReference type="PROSITE" id="PS00039">
    <property type="entry name" value="DEAD_ATP_HELICASE"/>
    <property type="match status" value="1"/>
</dbReference>
<dbReference type="CDD" id="cd00268">
    <property type="entry name" value="DEADc"/>
    <property type="match status" value="1"/>
</dbReference>
<dbReference type="InterPro" id="IPR014014">
    <property type="entry name" value="RNA_helicase_DEAD_Q_motif"/>
</dbReference>
<keyword evidence="4 7" id="KW-0067">ATP-binding</keyword>
<evidence type="ECO:0000259" key="11">
    <source>
        <dbReference type="PROSITE" id="PS51195"/>
    </source>
</evidence>
<comment type="similarity">
    <text evidence="5 7">Belongs to the DEAD box helicase family.</text>
</comment>
<evidence type="ECO:0000313" key="13">
    <source>
        <dbReference type="Proteomes" id="UP000198781"/>
    </source>
</evidence>
<evidence type="ECO:0000256" key="8">
    <source>
        <dbReference type="SAM" id="MobiDB-lite"/>
    </source>
</evidence>
<dbReference type="GO" id="GO:0003676">
    <property type="term" value="F:nucleic acid binding"/>
    <property type="evidence" value="ECO:0007669"/>
    <property type="project" value="InterPro"/>
</dbReference>
<dbReference type="GO" id="GO:0003724">
    <property type="term" value="F:RNA helicase activity"/>
    <property type="evidence" value="ECO:0007669"/>
    <property type="project" value="InterPro"/>
</dbReference>
<keyword evidence="2 7" id="KW-0378">Hydrolase</keyword>
<name>A0A1G7BZC1_9BURK</name>
<dbReference type="PROSITE" id="PS51195">
    <property type="entry name" value="Q_MOTIF"/>
    <property type="match status" value="1"/>
</dbReference>
<feature type="compositionally biased region" description="Basic residues" evidence="8">
    <location>
        <begin position="446"/>
        <end position="455"/>
    </location>
</feature>
<gene>
    <name evidence="12" type="ORF">SAMN05192589_11543</name>
</gene>
<sequence>MAFGDEGQQTRPSEARSTNGCKTANYPRPGLGRHNRGLLSFAPPCAPAMPFASLGLSPALAHAADAMGFTTPTAVQAEAIPAVLRGADVRACAQTGSGKTAAFALPLLQQCLPHTLAQPGRGARRARALVLVPTRELAEQVGEVLRDLARHLLPQRLAVAVVFGGVSINPQMMGLRSGADIVVATPGRLLDLVDHNALSLSAVETLVLDEADRLLDLGFADELNRVLALLPAQRQNLLFSATFAPAVAALADGLLREPVRIDVAHTPETTPDIAQRAIAVDPGRRTQLLRHLVQTHEWSRVLVFVATQYAAEHVAEKLYQAGIFASPFHGGLSQGARKQVLQEFKDDRWQVVVTTDLASRGIDIAQLPVVVNFDLPRSATDYVHRIGRTGRAGEAGTVVSFVSGSTEAHWRLIEKRQRLNLPLAQIPGFEPTEAAPAVPPGNGGIKGKRPSKKDKLRAAEAARQGGDGGAND</sequence>
<evidence type="ECO:0000256" key="7">
    <source>
        <dbReference type="RuleBase" id="RU000492"/>
    </source>
</evidence>
<feature type="short sequence motif" description="Q motif" evidence="6">
    <location>
        <begin position="49"/>
        <end position="77"/>
    </location>
</feature>
<feature type="domain" description="DEAD-box RNA helicase Q" evidence="11">
    <location>
        <begin position="49"/>
        <end position="77"/>
    </location>
</feature>
<evidence type="ECO:0000259" key="9">
    <source>
        <dbReference type="PROSITE" id="PS51192"/>
    </source>
</evidence>
<dbReference type="InterPro" id="IPR044742">
    <property type="entry name" value="DEAD/DEAH_RhlB"/>
</dbReference>
<evidence type="ECO:0000256" key="4">
    <source>
        <dbReference type="ARBA" id="ARBA00022840"/>
    </source>
</evidence>
<organism evidence="12 13">
    <name type="scientific">Paracidovorax valerianellae</name>
    <dbReference type="NCBI Taxonomy" id="187868"/>
    <lineage>
        <taxon>Bacteria</taxon>
        <taxon>Pseudomonadati</taxon>
        <taxon>Pseudomonadota</taxon>
        <taxon>Betaproteobacteria</taxon>
        <taxon>Burkholderiales</taxon>
        <taxon>Comamonadaceae</taxon>
        <taxon>Paracidovorax</taxon>
    </lineage>
</organism>
<dbReference type="PROSITE" id="PS51192">
    <property type="entry name" value="HELICASE_ATP_BIND_1"/>
    <property type="match status" value="1"/>
</dbReference>
<dbReference type="PROSITE" id="PS51194">
    <property type="entry name" value="HELICASE_CTER"/>
    <property type="match status" value="1"/>
</dbReference>
<feature type="domain" description="Helicase ATP-binding" evidence="9">
    <location>
        <begin position="80"/>
        <end position="261"/>
    </location>
</feature>
<evidence type="ECO:0000256" key="6">
    <source>
        <dbReference type="PROSITE-ProRule" id="PRU00552"/>
    </source>
</evidence>
<evidence type="ECO:0000256" key="3">
    <source>
        <dbReference type="ARBA" id="ARBA00022806"/>
    </source>
</evidence>
<dbReference type="Proteomes" id="UP000198781">
    <property type="component" value="Unassembled WGS sequence"/>
</dbReference>
<dbReference type="STRING" id="187868.SAMN05192589_11543"/>
<dbReference type="InterPro" id="IPR014001">
    <property type="entry name" value="Helicase_ATP-bd"/>
</dbReference>
<evidence type="ECO:0000256" key="2">
    <source>
        <dbReference type="ARBA" id="ARBA00022801"/>
    </source>
</evidence>
<dbReference type="AlphaFoldDB" id="A0A1G7BZC1"/>
<evidence type="ECO:0000313" key="12">
    <source>
        <dbReference type="EMBL" id="SDE32412.1"/>
    </source>
</evidence>
<feature type="domain" description="Helicase C-terminal" evidence="10">
    <location>
        <begin position="287"/>
        <end position="437"/>
    </location>
</feature>
<dbReference type="GO" id="GO:0005524">
    <property type="term" value="F:ATP binding"/>
    <property type="evidence" value="ECO:0007669"/>
    <property type="project" value="UniProtKB-KW"/>
</dbReference>
<dbReference type="Gene3D" id="3.40.50.300">
    <property type="entry name" value="P-loop containing nucleotide triphosphate hydrolases"/>
    <property type="match status" value="2"/>
</dbReference>
<feature type="region of interest" description="Disordered" evidence="8">
    <location>
        <begin position="431"/>
        <end position="472"/>
    </location>
</feature>
<dbReference type="Pfam" id="PF00270">
    <property type="entry name" value="DEAD"/>
    <property type="match status" value="1"/>
</dbReference>
<dbReference type="SMART" id="SM00487">
    <property type="entry name" value="DEXDc"/>
    <property type="match status" value="1"/>
</dbReference>
<feature type="region of interest" description="Disordered" evidence="8">
    <location>
        <begin position="1"/>
        <end position="29"/>
    </location>
</feature>
<evidence type="ECO:0000256" key="1">
    <source>
        <dbReference type="ARBA" id="ARBA00022741"/>
    </source>
</evidence>
<protein>
    <submittedName>
        <fullName evidence="12">Superfamily II DNA and RNA helicase</fullName>
    </submittedName>
</protein>
<dbReference type="EMBL" id="FMZC01000015">
    <property type="protein sequence ID" value="SDE32412.1"/>
    <property type="molecule type" value="Genomic_DNA"/>
</dbReference>
<dbReference type="GO" id="GO:0016787">
    <property type="term" value="F:hydrolase activity"/>
    <property type="evidence" value="ECO:0007669"/>
    <property type="project" value="UniProtKB-KW"/>
</dbReference>
<dbReference type="CDD" id="cd18787">
    <property type="entry name" value="SF2_C_DEAD"/>
    <property type="match status" value="1"/>
</dbReference>
<keyword evidence="3 7" id="KW-0347">Helicase</keyword>
<keyword evidence="13" id="KW-1185">Reference proteome</keyword>